<dbReference type="PANTHER" id="PTHR44974:SF1">
    <property type="entry name" value="V-SET AND IMMUNOGLOBULIN DOMAIN-CONTAINING PROTEIN 1"/>
    <property type="match status" value="1"/>
</dbReference>
<evidence type="ECO:0000256" key="2">
    <source>
        <dbReference type="ARBA" id="ARBA00017514"/>
    </source>
</evidence>
<dbReference type="AlphaFoldDB" id="A0ABD1IZX3"/>
<evidence type="ECO:0000256" key="5">
    <source>
        <dbReference type="ARBA" id="ARBA00022737"/>
    </source>
</evidence>
<keyword evidence="3 11" id="KW-0812">Transmembrane</keyword>
<dbReference type="Pfam" id="PF07686">
    <property type="entry name" value="V-set"/>
    <property type="match status" value="1"/>
</dbReference>
<dbReference type="InterPro" id="IPR003598">
    <property type="entry name" value="Ig_sub2"/>
</dbReference>
<keyword evidence="15" id="KW-1185">Reference proteome</keyword>
<keyword evidence="6 11" id="KW-1133">Transmembrane helix</keyword>
<feature type="domain" description="Ig-like" evidence="13">
    <location>
        <begin position="140"/>
        <end position="224"/>
    </location>
</feature>
<protein>
    <recommendedName>
        <fullName evidence="2">V-set and immunoglobulin domain-containing protein 1</fullName>
    </recommendedName>
</protein>
<evidence type="ECO:0000259" key="13">
    <source>
        <dbReference type="PROSITE" id="PS50835"/>
    </source>
</evidence>
<dbReference type="SMART" id="SM00408">
    <property type="entry name" value="IGc2"/>
    <property type="match status" value="2"/>
</dbReference>
<evidence type="ECO:0000313" key="14">
    <source>
        <dbReference type="EMBL" id="KAL2080397.1"/>
    </source>
</evidence>
<evidence type="ECO:0000256" key="12">
    <source>
        <dbReference type="SAM" id="SignalP"/>
    </source>
</evidence>
<accession>A0ABD1IZX3</accession>
<dbReference type="InterPro" id="IPR003599">
    <property type="entry name" value="Ig_sub"/>
</dbReference>
<evidence type="ECO:0000256" key="11">
    <source>
        <dbReference type="SAM" id="Phobius"/>
    </source>
</evidence>
<dbReference type="InterPro" id="IPR036179">
    <property type="entry name" value="Ig-like_dom_sf"/>
</dbReference>
<reference evidence="14 15" key="1">
    <citation type="submission" date="2024-09" db="EMBL/GenBank/DDBJ databases">
        <title>A chromosome-level genome assembly of Gray's grenadier anchovy, Coilia grayii.</title>
        <authorList>
            <person name="Fu Z."/>
        </authorList>
    </citation>
    <scope>NUCLEOTIDE SEQUENCE [LARGE SCALE GENOMIC DNA]</scope>
    <source>
        <strain evidence="14">G4</strain>
        <tissue evidence="14">Muscle</tissue>
    </source>
</reference>
<keyword evidence="4 12" id="KW-0732">Signal</keyword>
<feature type="chain" id="PRO_5044746134" description="V-set and immunoglobulin domain-containing protein 1" evidence="12">
    <location>
        <begin position="20"/>
        <end position="297"/>
    </location>
</feature>
<evidence type="ECO:0000313" key="15">
    <source>
        <dbReference type="Proteomes" id="UP001591681"/>
    </source>
</evidence>
<dbReference type="PROSITE" id="PS50835">
    <property type="entry name" value="IG_LIKE"/>
    <property type="match status" value="2"/>
</dbReference>
<gene>
    <name evidence="14" type="ORF">ACEWY4_024190</name>
</gene>
<evidence type="ECO:0000256" key="9">
    <source>
        <dbReference type="ARBA" id="ARBA00023319"/>
    </source>
</evidence>
<dbReference type="Proteomes" id="UP001591681">
    <property type="component" value="Unassembled WGS sequence"/>
</dbReference>
<keyword evidence="7 11" id="KW-0472">Membrane</keyword>
<dbReference type="SMART" id="SM00409">
    <property type="entry name" value="IG"/>
    <property type="match status" value="2"/>
</dbReference>
<dbReference type="Gene3D" id="2.60.40.10">
    <property type="entry name" value="Immunoglobulins"/>
    <property type="match status" value="2"/>
</dbReference>
<dbReference type="InterPro" id="IPR013106">
    <property type="entry name" value="Ig_V-set"/>
</dbReference>
<feature type="region of interest" description="Disordered" evidence="10">
    <location>
        <begin position="270"/>
        <end position="297"/>
    </location>
</feature>
<feature type="transmembrane region" description="Helical" evidence="11">
    <location>
        <begin position="231"/>
        <end position="254"/>
    </location>
</feature>
<comment type="subcellular location">
    <subcellularLocation>
        <location evidence="1">Membrane</location>
        <topology evidence="1">Single-pass type I membrane protein</topology>
    </subcellularLocation>
</comment>
<evidence type="ECO:0000256" key="7">
    <source>
        <dbReference type="ARBA" id="ARBA00023136"/>
    </source>
</evidence>
<evidence type="ECO:0000256" key="8">
    <source>
        <dbReference type="ARBA" id="ARBA00023157"/>
    </source>
</evidence>
<dbReference type="SUPFAM" id="SSF48726">
    <property type="entry name" value="Immunoglobulin"/>
    <property type="match status" value="2"/>
</dbReference>
<comment type="caution">
    <text evidence="14">The sequence shown here is derived from an EMBL/GenBank/DDBJ whole genome shotgun (WGS) entry which is preliminary data.</text>
</comment>
<dbReference type="PANTHER" id="PTHR44974">
    <property type="entry name" value="V-SET AND IMMUNOGLOBULIN DOMAIN-CONTAINING PROTEIN 1"/>
    <property type="match status" value="1"/>
</dbReference>
<evidence type="ECO:0000256" key="4">
    <source>
        <dbReference type="ARBA" id="ARBA00022729"/>
    </source>
</evidence>
<dbReference type="Pfam" id="PF13927">
    <property type="entry name" value="Ig_3"/>
    <property type="match status" value="1"/>
</dbReference>
<keyword evidence="9" id="KW-0393">Immunoglobulin domain</keyword>
<evidence type="ECO:0000256" key="3">
    <source>
        <dbReference type="ARBA" id="ARBA00022692"/>
    </source>
</evidence>
<keyword evidence="8" id="KW-1015">Disulfide bond</keyword>
<dbReference type="GO" id="GO:0016020">
    <property type="term" value="C:membrane"/>
    <property type="evidence" value="ECO:0007669"/>
    <property type="project" value="UniProtKB-SubCell"/>
</dbReference>
<evidence type="ECO:0000256" key="6">
    <source>
        <dbReference type="ARBA" id="ARBA00022989"/>
    </source>
</evidence>
<keyword evidence="5" id="KW-0677">Repeat</keyword>
<dbReference type="EMBL" id="JBHFQA010000021">
    <property type="protein sequence ID" value="KAL2080397.1"/>
    <property type="molecule type" value="Genomic_DNA"/>
</dbReference>
<dbReference type="InterPro" id="IPR007110">
    <property type="entry name" value="Ig-like_dom"/>
</dbReference>
<dbReference type="InterPro" id="IPR013783">
    <property type="entry name" value="Ig-like_fold"/>
</dbReference>
<organism evidence="14 15">
    <name type="scientific">Coilia grayii</name>
    <name type="common">Gray's grenadier anchovy</name>
    <dbReference type="NCBI Taxonomy" id="363190"/>
    <lineage>
        <taxon>Eukaryota</taxon>
        <taxon>Metazoa</taxon>
        <taxon>Chordata</taxon>
        <taxon>Craniata</taxon>
        <taxon>Vertebrata</taxon>
        <taxon>Euteleostomi</taxon>
        <taxon>Actinopterygii</taxon>
        <taxon>Neopterygii</taxon>
        <taxon>Teleostei</taxon>
        <taxon>Clupei</taxon>
        <taxon>Clupeiformes</taxon>
        <taxon>Clupeoidei</taxon>
        <taxon>Engraulidae</taxon>
        <taxon>Coilinae</taxon>
        <taxon>Coilia</taxon>
    </lineage>
</organism>
<proteinExistence type="predicted"/>
<name>A0ABD1IZX3_9TELE</name>
<feature type="domain" description="Ig-like" evidence="13">
    <location>
        <begin position="18"/>
        <end position="133"/>
    </location>
</feature>
<evidence type="ECO:0000256" key="10">
    <source>
        <dbReference type="SAM" id="MobiDB-lite"/>
    </source>
</evidence>
<dbReference type="SMART" id="SM00406">
    <property type="entry name" value="IGv"/>
    <property type="match status" value="1"/>
</dbReference>
<feature type="signal peptide" evidence="12">
    <location>
        <begin position="1"/>
        <end position="19"/>
    </location>
</feature>
<evidence type="ECO:0000256" key="1">
    <source>
        <dbReference type="ARBA" id="ARBA00004479"/>
    </source>
</evidence>
<dbReference type="InterPro" id="IPR029861">
    <property type="entry name" value="VSIG1"/>
</dbReference>
<sequence length="297" mass="32219">MQDLAKIILLCNLLGFVHSITVTTPARSVNITEGGTLFLGCSFTTTATTKALVVQWTFIEKHGGQSEQILFYQAGTTVIGPMYKDRVQMLSNPADTLNASISIENVQQDDSGTYNCQVFNIPDVDGTNDRDITVSVLVTPSVPFCAVHGDVQYGHQVVLTCHSKRGNPPPTYTWTHLNDGHIKGFQDVKQGTLVIQNISQVQFGEYQCAASNGIGSSSCTIDLSEEGHTGIIVAAIIGAVLCCAVLILLVWYIAHQAKKHKMKVSKVHKAKEMEPMTASRKLAAQQAREEGDENPSV</sequence>